<feature type="domain" description="Photolyase/cryptochrome alpha/beta" evidence="1">
    <location>
        <begin position="1"/>
        <end position="72"/>
    </location>
</feature>
<evidence type="ECO:0000313" key="3">
    <source>
        <dbReference type="Proteomes" id="UP000065261"/>
    </source>
</evidence>
<sequence length="72" mass="8103">MYLFEPLLMNGPDWGSFHTEAISDGAMSLSKNLTHFNSKLLTFGSSPIDAVEQIRQRVNLSGFEVKEVFSHE</sequence>
<organism evidence="2">
    <name type="scientific">Pseudoalteromonas translucida KMM 520</name>
    <dbReference type="NCBI Taxonomy" id="1315283"/>
    <lineage>
        <taxon>Bacteria</taxon>
        <taxon>Pseudomonadati</taxon>
        <taxon>Pseudomonadota</taxon>
        <taxon>Gammaproteobacteria</taxon>
        <taxon>Alteromonadales</taxon>
        <taxon>Pseudoalteromonadaceae</taxon>
        <taxon>Pseudoalteromonas</taxon>
    </lineage>
</organism>
<dbReference type="PATRIC" id="fig|1315283.4.peg.2312"/>
<evidence type="ECO:0000259" key="1">
    <source>
        <dbReference type="PROSITE" id="PS51645"/>
    </source>
</evidence>
<protein>
    <recommendedName>
        <fullName evidence="1">Photolyase/cryptochrome alpha/beta domain-containing protein</fullName>
    </recommendedName>
</protein>
<dbReference type="Proteomes" id="UP000065261">
    <property type="component" value="Chromosome I"/>
</dbReference>
<dbReference type="EMBL" id="CP011034">
    <property type="protein sequence ID" value="ALS33723.1"/>
    <property type="molecule type" value="Genomic_DNA"/>
</dbReference>
<proteinExistence type="predicted"/>
<dbReference type="SUPFAM" id="SSF52425">
    <property type="entry name" value="Cryptochrome/photolyase, N-terminal domain"/>
    <property type="match status" value="1"/>
</dbReference>
<accession>A0A0U2WPE2</accession>
<name>A0A0U2WPE2_9GAMM</name>
<reference evidence="2 3" key="1">
    <citation type="submission" date="2015-03" db="EMBL/GenBank/DDBJ databases">
        <authorList>
            <person name="Murphy D."/>
        </authorList>
    </citation>
    <scope>NUCLEOTIDE SEQUENCE [LARGE SCALE GENOMIC DNA]</scope>
    <source>
        <strain evidence="2 3">KMM 520</strain>
    </source>
</reference>
<dbReference type="AlphaFoldDB" id="A0A0U2WPE2"/>
<dbReference type="InterPro" id="IPR036155">
    <property type="entry name" value="Crypto/Photolyase_N_sf"/>
</dbReference>
<dbReference type="PROSITE" id="PS51645">
    <property type="entry name" value="PHR_CRY_ALPHA_BETA"/>
    <property type="match status" value="1"/>
</dbReference>
<dbReference type="KEGG" id="ptn:PTRA_a2652"/>
<dbReference type="InterPro" id="IPR006050">
    <property type="entry name" value="DNA_photolyase_N"/>
</dbReference>
<gene>
    <name evidence="2" type="ORF">PTRA_a2652</name>
</gene>
<evidence type="ECO:0000313" key="2">
    <source>
        <dbReference type="EMBL" id="ALS33723.1"/>
    </source>
</evidence>